<dbReference type="Pfam" id="PF12974">
    <property type="entry name" value="Phosphonate-bd"/>
    <property type="match status" value="1"/>
</dbReference>
<dbReference type="NCBIfam" id="TIGR01098">
    <property type="entry name" value="3A0109s03R"/>
    <property type="match status" value="1"/>
</dbReference>
<keyword evidence="5" id="KW-1185">Reference proteome</keyword>
<dbReference type="RefSeq" id="WP_057751928.1">
    <property type="nucleotide sequence ID" value="NZ_LJYG01000098.1"/>
</dbReference>
<dbReference type="NCBIfam" id="TIGR03431">
    <property type="entry name" value="PhnD"/>
    <property type="match status" value="1"/>
</dbReference>
<dbReference type="GO" id="GO:0043190">
    <property type="term" value="C:ATP-binding cassette (ABC) transporter complex"/>
    <property type="evidence" value="ECO:0007669"/>
    <property type="project" value="InterPro"/>
</dbReference>
<evidence type="ECO:0000256" key="3">
    <source>
        <dbReference type="SAM" id="SignalP"/>
    </source>
</evidence>
<feature type="signal peptide" evidence="3">
    <location>
        <begin position="1"/>
        <end position="22"/>
    </location>
</feature>
<evidence type="ECO:0000256" key="2">
    <source>
        <dbReference type="ARBA" id="ARBA00022729"/>
    </source>
</evidence>
<evidence type="ECO:0000313" key="4">
    <source>
        <dbReference type="EMBL" id="KRQ07400.1"/>
    </source>
</evidence>
<dbReference type="Gene3D" id="3.40.190.10">
    <property type="entry name" value="Periplasmic binding protein-like II"/>
    <property type="match status" value="2"/>
</dbReference>
<dbReference type="InterPro" id="IPR017797">
    <property type="entry name" value="Phosphnate-bd"/>
</dbReference>
<organism evidence="4 5">
    <name type="scientific">Bradyrhizobium manausense</name>
    <dbReference type="NCBI Taxonomy" id="989370"/>
    <lineage>
        <taxon>Bacteria</taxon>
        <taxon>Pseudomonadati</taxon>
        <taxon>Pseudomonadota</taxon>
        <taxon>Alphaproteobacteria</taxon>
        <taxon>Hyphomicrobiales</taxon>
        <taxon>Nitrobacteraceae</taxon>
        <taxon>Bradyrhizobium</taxon>
    </lineage>
</organism>
<dbReference type="InterPro" id="IPR005770">
    <property type="entry name" value="PhnD"/>
</dbReference>
<dbReference type="Proteomes" id="UP000051936">
    <property type="component" value="Unassembled WGS sequence"/>
</dbReference>
<gene>
    <name evidence="4" type="ORF">AOQ71_24010</name>
</gene>
<keyword evidence="2 3" id="KW-0732">Signal</keyword>
<dbReference type="PANTHER" id="PTHR35841:SF1">
    <property type="entry name" value="PHOSPHONATES-BINDING PERIPLASMIC PROTEIN"/>
    <property type="match status" value="1"/>
</dbReference>
<accession>A0A0R3DB74</accession>
<comment type="similarity">
    <text evidence="1">Belongs to the phosphate/phosphite/phosphonate binding protein family.</text>
</comment>
<dbReference type="GO" id="GO:0015716">
    <property type="term" value="P:organic phosphonate transport"/>
    <property type="evidence" value="ECO:0007669"/>
    <property type="project" value="InterPro"/>
</dbReference>
<dbReference type="EMBL" id="LJYG01000098">
    <property type="protein sequence ID" value="KRQ07400.1"/>
    <property type="molecule type" value="Genomic_DNA"/>
</dbReference>
<evidence type="ECO:0000256" key="1">
    <source>
        <dbReference type="ARBA" id="ARBA00007162"/>
    </source>
</evidence>
<dbReference type="CDD" id="cd01071">
    <property type="entry name" value="PBP2_PhnD_like"/>
    <property type="match status" value="1"/>
</dbReference>
<dbReference type="SUPFAM" id="SSF53850">
    <property type="entry name" value="Periplasmic binding protein-like II"/>
    <property type="match status" value="1"/>
</dbReference>
<dbReference type="GO" id="GO:0055085">
    <property type="term" value="P:transmembrane transport"/>
    <property type="evidence" value="ECO:0007669"/>
    <property type="project" value="InterPro"/>
</dbReference>
<proteinExistence type="inferred from homology"/>
<dbReference type="OrthoDB" id="9802896at2"/>
<evidence type="ECO:0000313" key="5">
    <source>
        <dbReference type="Proteomes" id="UP000051936"/>
    </source>
</evidence>
<dbReference type="PANTHER" id="PTHR35841">
    <property type="entry name" value="PHOSPHONATES-BINDING PERIPLASMIC PROTEIN"/>
    <property type="match status" value="1"/>
</dbReference>
<feature type="chain" id="PRO_5006435298" evidence="3">
    <location>
        <begin position="23"/>
        <end position="309"/>
    </location>
</feature>
<protein>
    <submittedName>
        <fullName evidence="4">Phosphonate ABC transporter substrate-binding protein</fullName>
    </submittedName>
</protein>
<dbReference type="STRING" id="989370.AOQ71_24010"/>
<comment type="caution">
    <text evidence="4">The sequence shown here is derived from an EMBL/GenBank/DDBJ whole genome shotgun (WGS) entry which is preliminary data.</text>
</comment>
<sequence length="309" mass="33841">MITRRLVLAGAAALTFAGSASAEDWRAKYPEITFAAIPAENGSGVTERYAPFISYLSKELGVKVTLRVANDYAALIEGQRAGNIHIGYYGPASFARARLTGVKTDAFVIDVNSDGSKGYYSVFYVLAKSPYQKIEDLKGKNLGLVDPNSTSGNNMPRFKLNALGIDPDAYFSKVVFTGSHENAVLALAQGTVDVAANWWNADDDSNLTRMLNKGMVKSADGTPMKKEDFRIVVKSSFFINSPYAYLSDLPEDMKAAIKKAFLDAATKDPEAFKKLSDGKNKPWEPIANDDYNKTIDLIRFVDNLRKKAS</sequence>
<reference evidence="4 5" key="1">
    <citation type="submission" date="2015-09" db="EMBL/GenBank/DDBJ databases">
        <title>Draft Genome Sequence of Bradyrhizobium manausense Strain BR 3351T, a Novel Symbiotic Nitrogen-Fixing Alphaproteobacterium Isolated from Brazilian Amazon Rain Forest.</title>
        <authorList>
            <person name="De Araujo J.L."/>
            <person name="Zilli J.E."/>
        </authorList>
    </citation>
    <scope>NUCLEOTIDE SEQUENCE [LARGE SCALE GENOMIC DNA]</scope>
    <source>
        <strain evidence="4 5">BR3351</strain>
    </source>
</reference>
<name>A0A0R3DB74_9BRAD</name>
<dbReference type="AlphaFoldDB" id="A0A0R3DB74"/>